<keyword evidence="6" id="KW-0539">Nucleus</keyword>
<evidence type="ECO:0000256" key="6">
    <source>
        <dbReference type="ARBA" id="ARBA00023242"/>
    </source>
</evidence>
<evidence type="ECO:0000256" key="1">
    <source>
        <dbReference type="ARBA" id="ARBA00022723"/>
    </source>
</evidence>
<dbReference type="InterPro" id="IPR052360">
    <property type="entry name" value="Transcr_Regulatory_Proteins"/>
</dbReference>
<dbReference type="PANTHER" id="PTHR36206">
    <property type="entry name" value="ASPERCRYPTIN BIOSYNTHESIS CLUSTER-SPECIFIC TRANSCRIPTION REGULATOR ATNN-RELATED"/>
    <property type="match status" value="1"/>
</dbReference>
<reference evidence="8 9" key="1">
    <citation type="submission" date="2019-04" db="EMBL/GenBank/DDBJ databases">
        <authorList>
            <consortium name="DOE Joint Genome Institute"/>
            <person name="Mondo S."/>
            <person name="Kjaerbolling I."/>
            <person name="Vesth T."/>
            <person name="Frisvad J.C."/>
            <person name="Nybo J.L."/>
            <person name="Theobald S."/>
            <person name="Kildgaard S."/>
            <person name="Isbrandt T."/>
            <person name="Kuo A."/>
            <person name="Sato A."/>
            <person name="Lyhne E.K."/>
            <person name="Kogle M.E."/>
            <person name="Wiebenga A."/>
            <person name="Kun R.S."/>
            <person name="Lubbers R.J."/>
            <person name="Makela M.R."/>
            <person name="Barry K."/>
            <person name="Chovatia M."/>
            <person name="Clum A."/>
            <person name="Daum C."/>
            <person name="Haridas S."/>
            <person name="He G."/>
            <person name="LaButti K."/>
            <person name="Lipzen A."/>
            <person name="Riley R."/>
            <person name="Salamov A."/>
            <person name="Simmons B.A."/>
            <person name="Magnuson J.K."/>
            <person name="Henrissat B."/>
            <person name="Mortensen U.H."/>
            <person name="Larsen T.O."/>
            <person name="Devries R.P."/>
            <person name="Grigoriev I.V."/>
            <person name="Machida M."/>
            <person name="Baker S.E."/>
            <person name="Andersen M.R."/>
            <person name="Cantor M.N."/>
            <person name="Hua S.X."/>
        </authorList>
    </citation>
    <scope>NUCLEOTIDE SEQUENCE [LARGE SCALE GENOMIC DNA]</scope>
    <source>
        <strain evidence="8 9">CBS 117616</strain>
    </source>
</reference>
<dbReference type="Pfam" id="PF11951">
    <property type="entry name" value="Fungal_trans_2"/>
    <property type="match status" value="1"/>
</dbReference>
<dbReference type="InterPro" id="IPR000182">
    <property type="entry name" value="GNAT_dom"/>
</dbReference>
<keyword evidence="4" id="KW-0238">DNA-binding</keyword>
<organism evidence="8 9">
    <name type="scientific">Aspergillus pseudocaelatus</name>
    <dbReference type="NCBI Taxonomy" id="1825620"/>
    <lineage>
        <taxon>Eukaryota</taxon>
        <taxon>Fungi</taxon>
        <taxon>Dikarya</taxon>
        <taxon>Ascomycota</taxon>
        <taxon>Pezizomycotina</taxon>
        <taxon>Eurotiomycetes</taxon>
        <taxon>Eurotiomycetidae</taxon>
        <taxon>Eurotiales</taxon>
        <taxon>Aspergillaceae</taxon>
        <taxon>Aspergillus</taxon>
        <taxon>Aspergillus subgen. Circumdati</taxon>
    </lineage>
</organism>
<evidence type="ECO:0000259" key="7">
    <source>
        <dbReference type="PROSITE" id="PS51186"/>
    </source>
</evidence>
<dbReference type="Proteomes" id="UP000325395">
    <property type="component" value="Unassembled WGS sequence"/>
</dbReference>
<keyword evidence="2" id="KW-0862">Zinc</keyword>
<proteinExistence type="predicted"/>
<feature type="domain" description="N-acetyltransferase" evidence="7">
    <location>
        <begin position="462"/>
        <end position="600"/>
    </location>
</feature>
<dbReference type="InterPro" id="IPR016181">
    <property type="entry name" value="Acyl_CoA_acyltransferase"/>
</dbReference>
<accession>A0ABQ6WLS3</accession>
<dbReference type="Pfam" id="PF13302">
    <property type="entry name" value="Acetyltransf_3"/>
    <property type="match status" value="1"/>
</dbReference>
<evidence type="ECO:0000313" key="8">
    <source>
        <dbReference type="EMBL" id="KAE8418072.1"/>
    </source>
</evidence>
<evidence type="ECO:0000313" key="9">
    <source>
        <dbReference type="Proteomes" id="UP000325395"/>
    </source>
</evidence>
<dbReference type="Gene3D" id="3.40.630.30">
    <property type="match status" value="1"/>
</dbReference>
<keyword evidence="1" id="KW-0479">Metal-binding</keyword>
<keyword evidence="9" id="KW-1185">Reference proteome</keyword>
<evidence type="ECO:0000256" key="4">
    <source>
        <dbReference type="ARBA" id="ARBA00023125"/>
    </source>
</evidence>
<dbReference type="PANTHER" id="PTHR36206:SF12">
    <property type="entry name" value="ASPERCRYPTIN BIOSYNTHESIS CLUSTER-SPECIFIC TRANSCRIPTION REGULATOR ATNN-RELATED"/>
    <property type="match status" value="1"/>
</dbReference>
<sequence length="603" mass="67558">MCYAEPVIRYAAISLADLHRSFANSTNPNGQGNSNQQHSALVHYASALSHMKSLLCSKIQSIDTFLTACLLLSSIEIFQGRYQAADVHLRCAFHMSEIAKDTNRGTAKQGRPNTSIISKYPMIGTLMRMRFQCDLFLDVASTTPSALIKPGQYFPVATPDRFMSLGEAQDVLFNQIDRFFRLINQIALAKIATTPGVTSGDVGDRRKYPVAMAESEVFLRQMQTEGVPGLDQWDRAYRAFRSQYAHTFSTPEQHAATLVEIYRDALRMLLQMDHSQGALAHDPFEREFGLLLSRLQLLLDESPQPACTAETPPVFTLEIGIVPILYFIATNCRNYCIRHGALAILAAAPRREGTWDGTIIHTIAQRSVALEEEGRLDGDQSARGIPPSSRLIGMEAGIDPVKQSAFLVLHQLERSQPRLQLVRLTEDHVAGYHAIWSDPVSTRWSAHGPCKTLNDSRQWMSSLLLEANPMGENYAVLLRQDTDLDYISNRLKGSQEGADDCKPYDLLAHGGFIGWVGTWRTDPLPEVGFIFHRSTWGLGFATEALRAFVELYRLCKPQFKVLEAYCDTENDASVKVLRKCGFELVDVTRKDYFRLIKDGTVEE</sequence>
<evidence type="ECO:0000256" key="5">
    <source>
        <dbReference type="ARBA" id="ARBA00023163"/>
    </source>
</evidence>
<dbReference type="PROSITE" id="PS51186">
    <property type="entry name" value="GNAT"/>
    <property type="match status" value="1"/>
</dbReference>
<keyword evidence="5" id="KW-0804">Transcription</keyword>
<dbReference type="EMBL" id="ML735730">
    <property type="protein sequence ID" value="KAE8418072.1"/>
    <property type="molecule type" value="Genomic_DNA"/>
</dbReference>
<evidence type="ECO:0000256" key="2">
    <source>
        <dbReference type="ARBA" id="ARBA00022833"/>
    </source>
</evidence>
<protein>
    <submittedName>
        <fullName evidence="8">GNAT domain-containing protein</fullName>
    </submittedName>
</protein>
<keyword evidence="3" id="KW-0805">Transcription regulation</keyword>
<dbReference type="SUPFAM" id="SSF55729">
    <property type="entry name" value="Acyl-CoA N-acyltransferases (Nat)"/>
    <property type="match status" value="1"/>
</dbReference>
<name>A0ABQ6WLS3_9EURO</name>
<gene>
    <name evidence="8" type="ORF">BDV36DRAFT_283207</name>
</gene>
<dbReference type="InterPro" id="IPR021858">
    <property type="entry name" value="Fun_TF"/>
</dbReference>
<evidence type="ECO:0000256" key="3">
    <source>
        <dbReference type="ARBA" id="ARBA00023015"/>
    </source>
</evidence>